<sequence>MRALRVLRIGPSCTVQDRGRVGYLGQGLSQGGAADTLALAEGAALLRQDAGLAALEMAGMGGLFEASAPMRIALTGAEMVATLDGAPLVWNASHRIEAGQRLEIGAAKRGVYGYLHLGGGLATPSRLGARASHLVAALGAPVTAGDMLPVGEEDVPAARQVSGLCLPVADRFSGGELRLVESFQSDLFPPEVRQRFAETPFTPGRRASRMALQLMSEGEGFAASGQLNVLSEVIVPGDVQMTGDGRPFLLLREAQTTGGYPRIGTVLPCDLSRAVQAAAGAVLRFRWVSLEEGLAQQAAHDAAVARLPSACRPLLRDPADMGDLLSYQLIGGVISAEADPFETGAET</sequence>
<evidence type="ECO:0000313" key="6">
    <source>
        <dbReference type="Proteomes" id="UP000217545"/>
    </source>
</evidence>
<protein>
    <submittedName>
        <fullName evidence="5">Allophanate hydrolase, subunit 2</fullName>
    </submittedName>
</protein>
<evidence type="ECO:0000259" key="4">
    <source>
        <dbReference type="SMART" id="SM00797"/>
    </source>
</evidence>
<dbReference type="Proteomes" id="UP000217545">
    <property type="component" value="Chromosome"/>
</dbReference>
<gene>
    <name evidence="5" type="ORF">PhaeoP63_00556</name>
</gene>
<dbReference type="InterPro" id="IPR029000">
    <property type="entry name" value="Cyclophilin-like_dom_sf"/>
</dbReference>
<dbReference type="SMART" id="SM00797">
    <property type="entry name" value="AHS2"/>
    <property type="match status" value="1"/>
</dbReference>
<proteinExistence type="predicted"/>
<accession>A0AAC9Z864</accession>
<dbReference type="EMBL" id="CP010784">
    <property type="protein sequence ID" value="ATF04664.1"/>
    <property type="molecule type" value="Genomic_DNA"/>
</dbReference>
<dbReference type="PANTHER" id="PTHR43309:SF5">
    <property type="entry name" value="5-OXOPROLINASE SUBUNIT C"/>
    <property type="match status" value="1"/>
</dbReference>
<keyword evidence="1" id="KW-0547">Nucleotide-binding</keyword>
<dbReference type="InterPro" id="IPR003778">
    <property type="entry name" value="CT_A_B"/>
</dbReference>
<organism evidence="5 6">
    <name type="scientific">Phaeobacter gallaeciensis</name>
    <dbReference type="NCBI Taxonomy" id="60890"/>
    <lineage>
        <taxon>Bacteria</taxon>
        <taxon>Pseudomonadati</taxon>
        <taxon>Pseudomonadota</taxon>
        <taxon>Alphaproteobacteria</taxon>
        <taxon>Rhodobacterales</taxon>
        <taxon>Roseobacteraceae</taxon>
        <taxon>Phaeobacter</taxon>
    </lineage>
</organism>
<dbReference type="GeneID" id="31845009"/>
<dbReference type="RefSeq" id="WP_024096061.1">
    <property type="nucleotide sequence ID" value="NZ_CP010588.1"/>
</dbReference>
<evidence type="ECO:0000313" key="5">
    <source>
        <dbReference type="EMBL" id="ATF04664.1"/>
    </source>
</evidence>
<feature type="domain" description="Carboxyltransferase" evidence="4">
    <location>
        <begin position="25"/>
        <end position="303"/>
    </location>
</feature>
<dbReference type="InterPro" id="IPR052708">
    <property type="entry name" value="PxpC"/>
</dbReference>
<dbReference type="GO" id="GO:0005524">
    <property type="term" value="F:ATP binding"/>
    <property type="evidence" value="ECO:0007669"/>
    <property type="project" value="UniProtKB-KW"/>
</dbReference>
<reference evidence="5 6" key="1">
    <citation type="journal article" date="2017" name="Front. Microbiol.">
        <title>Phaeobacter piscinae sp. nov., a species of the Roseobacter group and potential aquaculture probiont.</title>
        <authorList>
            <person name="Sonnenschein E.C."/>
            <person name="Phippen C.B.W."/>
            <person name="Nielsen K.F."/>
            <person name="Mateiu R.V."/>
            <person name="Melchiorsen J."/>
            <person name="Gram L."/>
            <person name="Overmann J."/>
            <person name="Freese H.M."/>
        </authorList>
    </citation>
    <scope>NUCLEOTIDE SEQUENCE [LARGE SCALE GENOMIC DNA]</scope>
    <source>
        <strain evidence="5 6">P63</strain>
    </source>
</reference>
<evidence type="ECO:0000256" key="1">
    <source>
        <dbReference type="ARBA" id="ARBA00022741"/>
    </source>
</evidence>
<name>A0AAC9Z864_9RHOB</name>
<dbReference type="Gene3D" id="2.40.100.10">
    <property type="entry name" value="Cyclophilin-like"/>
    <property type="match status" value="1"/>
</dbReference>
<keyword evidence="3" id="KW-0067">ATP-binding</keyword>
<dbReference type="Pfam" id="PF02626">
    <property type="entry name" value="CT_A_B"/>
    <property type="match status" value="1"/>
</dbReference>
<dbReference type="AlphaFoldDB" id="A0AAC9Z864"/>
<dbReference type="PANTHER" id="PTHR43309">
    <property type="entry name" value="5-OXOPROLINASE SUBUNIT C"/>
    <property type="match status" value="1"/>
</dbReference>
<evidence type="ECO:0000256" key="2">
    <source>
        <dbReference type="ARBA" id="ARBA00022801"/>
    </source>
</evidence>
<dbReference type="GO" id="GO:0016787">
    <property type="term" value="F:hydrolase activity"/>
    <property type="evidence" value="ECO:0007669"/>
    <property type="project" value="UniProtKB-KW"/>
</dbReference>
<keyword evidence="2 5" id="KW-0378">Hydrolase</keyword>
<evidence type="ECO:0000256" key="3">
    <source>
        <dbReference type="ARBA" id="ARBA00022840"/>
    </source>
</evidence>